<accession>A0A1L3ZTB4</accession>
<keyword evidence="2" id="KW-1185">Reference proteome</keyword>
<name>A0A1L3ZTB4_9SPHN</name>
<organism evidence="1 2">
    <name type="scientific">Tardibacter chloracetimidivorans</name>
    <dbReference type="NCBI Taxonomy" id="1921510"/>
    <lineage>
        <taxon>Bacteria</taxon>
        <taxon>Pseudomonadati</taxon>
        <taxon>Pseudomonadota</taxon>
        <taxon>Alphaproteobacteria</taxon>
        <taxon>Sphingomonadales</taxon>
        <taxon>Sphingomonadaceae</taxon>
        <taxon>Tardibacter</taxon>
    </lineage>
</organism>
<dbReference type="RefSeq" id="WP_072596435.1">
    <property type="nucleotide sequence ID" value="NZ_CP018221.1"/>
</dbReference>
<dbReference type="Proteomes" id="UP000182063">
    <property type="component" value="Chromosome"/>
</dbReference>
<dbReference type="KEGG" id="sphj:BSL82_05790"/>
<reference evidence="2" key="1">
    <citation type="submission" date="2016-11" db="EMBL/GenBank/DDBJ databases">
        <title>Complete Genome Sequence of alachlor-degrading Sphingomonas sp. strain JJ-A5.</title>
        <authorList>
            <person name="Lee H."/>
            <person name="Ka J.-O."/>
        </authorList>
    </citation>
    <scope>NUCLEOTIDE SEQUENCE [LARGE SCALE GENOMIC DNA]</scope>
    <source>
        <strain evidence="2">JJ-A5</strain>
    </source>
</reference>
<dbReference type="STRING" id="1921510.BSL82_05790"/>
<dbReference type="AlphaFoldDB" id="A0A1L3ZTB4"/>
<sequence>MAAPAPVQSPLRRQRPLVDSGVVARVIWDSAWPLSERRFHAPEMWLRRQGLQLDGVPGAVDRMRWHPHCPTGPWRAGGGPDDAPSAPALLLPLEPLPGTLAGVMALYLTGDGRTLRRFAGPDGMPRPAIKTFGQQKGAGFWLTDPWAPADGPLIVGLGLRAVWLHAQALIACGQKVRAVAVPSVHELQGGAVRDAEGALPIWQPEADPGRRPLMIDRPGAVVILAPGELADIDLKVRPEQDADARVERISGAMRGWLAGHLAAAHWRASGATDVRVVQALHDPVGPGWGWSWSGEGE</sequence>
<dbReference type="OrthoDB" id="7465087at2"/>
<evidence type="ECO:0000313" key="1">
    <source>
        <dbReference type="EMBL" id="API58881.1"/>
    </source>
</evidence>
<evidence type="ECO:0000313" key="2">
    <source>
        <dbReference type="Proteomes" id="UP000182063"/>
    </source>
</evidence>
<gene>
    <name evidence="1" type="ORF">BSL82_05790</name>
</gene>
<dbReference type="EMBL" id="CP018221">
    <property type="protein sequence ID" value="API58881.1"/>
    <property type="molecule type" value="Genomic_DNA"/>
</dbReference>
<protein>
    <submittedName>
        <fullName evidence="1">Uncharacterized protein</fullName>
    </submittedName>
</protein>
<proteinExistence type="predicted"/>